<evidence type="ECO:0000313" key="1">
    <source>
        <dbReference type="EMBL" id="DAD82369.1"/>
    </source>
</evidence>
<proteinExistence type="predicted"/>
<dbReference type="Gene3D" id="3.90.320.10">
    <property type="match status" value="1"/>
</dbReference>
<dbReference type="InterPro" id="IPR011604">
    <property type="entry name" value="PDDEXK-like_dom_sf"/>
</dbReference>
<evidence type="ECO:0008006" key="2">
    <source>
        <dbReference type="Google" id="ProtNLM"/>
    </source>
</evidence>
<accession>A0A8S5MIZ8</accession>
<dbReference type="InterPro" id="IPR021229">
    <property type="entry name" value="DUF2800"/>
</dbReference>
<organism evidence="1">
    <name type="scientific">Siphoviridae sp. ctF7F8</name>
    <dbReference type="NCBI Taxonomy" id="2826211"/>
    <lineage>
        <taxon>Viruses</taxon>
        <taxon>Duplodnaviria</taxon>
        <taxon>Heunggongvirae</taxon>
        <taxon>Uroviricota</taxon>
        <taxon>Caudoviricetes</taxon>
    </lineage>
</organism>
<dbReference type="Pfam" id="PF10926">
    <property type="entry name" value="DUF2800"/>
    <property type="match status" value="1"/>
</dbReference>
<name>A0A8S5MIZ8_9CAUD</name>
<sequence length="314" mass="34279">MSKHAYLSASASARWIACTKSAKECENAADTPSEYAKLGSEAHTLCEHLVLKALGRDAADPTGSLEHYDAEMQYHAEDYCGFVMTEIAEAKKIGGDVFVGVEQQLDLSRWVPDGFGTGDCVIAADGLIHIIDFKYGTGVLVSAERNSQLMCYALGAVDTFDTLYQTDKIRLSIFQPRRENISSYEMSVSELLTWADEVLAPAAKLAYAGEGEYAAGEHCRFCAVKAFCKTKAEQNMELAKYEFADPAHLSDDDAAEILPRLDHLVSWANNVKDYALKQALAGTRYSGFKLAEGRSARKYTDETAAAKAVEAAGY</sequence>
<protein>
    <recommendedName>
        <fullName evidence="2">DUF2800 domain-containing protein</fullName>
    </recommendedName>
</protein>
<reference evidence="1" key="1">
    <citation type="journal article" date="2021" name="Proc. Natl. Acad. Sci. U.S.A.">
        <title>A Catalog of Tens of Thousands of Viruses from Human Metagenomes Reveals Hidden Associations with Chronic Diseases.</title>
        <authorList>
            <person name="Tisza M.J."/>
            <person name="Buck C.B."/>
        </authorList>
    </citation>
    <scope>NUCLEOTIDE SEQUENCE</scope>
    <source>
        <strain evidence="1">CtF7F8</strain>
    </source>
</reference>
<dbReference type="EMBL" id="BK014917">
    <property type="protein sequence ID" value="DAD82369.1"/>
    <property type="molecule type" value="Genomic_DNA"/>
</dbReference>